<protein>
    <recommendedName>
        <fullName evidence="4">Spermatogenesis associated 7</fullName>
    </recommendedName>
</protein>
<dbReference type="Ensembl" id="ENSOANT00000076533.1">
    <property type="protein sequence ID" value="ENSOANP00000051985.1"/>
    <property type="gene ID" value="ENSOANG00000037449.1"/>
</dbReference>
<dbReference type="AlphaFoldDB" id="A0A6I8PDL5"/>
<name>A0A6I8PDL5_ORNAN</name>
<organism evidence="2 3">
    <name type="scientific">Ornithorhynchus anatinus</name>
    <name type="common">Duckbill platypus</name>
    <dbReference type="NCBI Taxonomy" id="9258"/>
    <lineage>
        <taxon>Eukaryota</taxon>
        <taxon>Metazoa</taxon>
        <taxon>Chordata</taxon>
        <taxon>Craniata</taxon>
        <taxon>Vertebrata</taxon>
        <taxon>Euteleostomi</taxon>
        <taxon>Mammalia</taxon>
        <taxon>Monotremata</taxon>
        <taxon>Ornithorhynchidae</taxon>
        <taxon>Ornithorhynchus</taxon>
    </lineage>
</organism>
<evidence type="ECO:0008006" key="4">
    <source>
        <dbReference type="Google" id="ProtNLM"/>
    </source>
</evidence>
<feature type="region of interest" description="Disordered" evidence="1">
    <location>
        <begin position="304"/>
        <end position="324"/>
    </location>
</feature>
<dbReference type="PANTHER" id="PTHR14917:SF3">
    <property type="entry name" value="SPERMATOGENESIS ASSOCIATED 7"/>
    <property type="match status" value="1"/>
</dbReference>
<dbReference type="GO" id="GO:0036064">
    <property type="term" value="C:ciliary basal body"/>
    <property type="evidence" value="ECO:0000318"/>
    <property type="project" value="GO_Central"/>
</dbReference>
<reference evidence="2" key="2">
    <citation type="submission" date="2025-09" db="UniProtKB">
        <authorList>
            <consortium name="Ensembl"/>
        </authorList>
    </citation>
    <scope>IDENTIFICATION</scope>
    <source>
        <strain evidence="2">Glennie</strain>
    </source>
</reference>
<dbReference type="Pfam" id="PF15244">
    <property type="entry name" value="HSD3"/>
    <property type="match status" value="2"/>
</dbReference>
<gene>
    <name evidence="2" type="primary">LOC114805656</name>
</gene>
<dbReference type="GO" id="GO:0045494">
    <property type="term" value="P:photoreceptor cell maintenance"/>
    <property type="evidence" value="ECO:0000318"/>
    <property type="project" value="GO_Central"/>
</dbReference>
<keyword evidence="3" id="KW-1185">Reference proteome</keyword>
<dbReference type="GO" id="GO:0000226">
    <property type="term" value="P:microtubule cytoskeleton organization"/>
    <property type="evidence" value="ECO:0000318"/>
    <property type="project" value="GO_Central"/>
</dbReference>
<dbReference type="GeneTree" id="ENSGT00390000014113"/>
<evidence type="ECO:0000256" key="1">
    <source>
        <dbReference type="SAM" id="MobiDB-lite"/>
    </source>
</evidence>
<dbReference type="GO" id="GO:0120206">
    <property type="term" value="C:photoreceptor distal connecting cilium"/>
    <property type="evidence" value="ECO:0000318"/>
    <property type="project" value="GO_Central"/>
</dbReference>
<accession>A0A6I8PDL5</accession>
<proteinExistence type="predicted"/>
<sequence>MLVLSLSRLQVTSQSHVADSQPFSIPKYSMTGLFKGHMSIKSSPFFPGSSSKLSTQYIMQDHMATHHRKLLSAKAAVDSSAPRSLHTSIKSLGDTIKVAVVCVMCTDRDQLRKGKLINAVKTYKKEVFRLCSESLRNSQSVSPKPSKECLTRKHPLPEPQCAVELPQSTSLLGSPGHPQLPLPVLLAREAFEDIVQHVGRESCDCRPKPIRQETGQVRRGAHPVSVKNAFQDPLKKTYSGDILRKHSDCFTSPNEPFVPRILKKQRKSYLSTYKYYTPPKQKKATSPGSSRLASAQVCSLGQTDLTRRSKGGHRSCIVDDPSQPPIKENKVSLAELGTSNCPHSTLLEKEEELKYLQFLQDVTDDILMKGCFHNQAFHSVFQTHIRNRRSDLDEVKMEKVLEQLKDELTISSRDEHASQLCWFAARL</sequence>
<dbReference type="PANTHER" id="PTHR14917">
    <property type="entry name" value="SPERMATOGENESIS-ASSOCIATED PROTEIN 7"/>
    <property type="match status" value="1"/>
</dbReference>
<dbReference type="InParanoid" id="A0A6I8PDL5"/>
<dbReference type="GO" id="GO:0005930">
    <property type="term" value="C:axoneme"/>
    <property type="evidence" value="ECO:0000318"/>
    <property type="project" value="GO_Central"/>
</dbReference>
<evidence type="ECO:0000313" key="3">
    <source>
        <dbReference type="Proteomes" id="UP000002279"/>
    </source>
</evidence>
<dbReference type="Bgee" id="ENSOANG00000037449">
    <property type="expression patterns" value="Expressed in fibroblast and 7 other cell types or tissues"/>
</dbReference>
<evidence type="ECO:0000313" key="2">
    <source>
        <dbReference type="Ensembl" id="ENSOANP00000051985.1"/>
    </source>
</evidence>
<dbReference type="Proteomes" id="UP000002279">
    <property type="component" value="Unplaced"/>
</dbReference>
<dbReference type="InterPro" id="IPR029357">
    <property type="entry name" value="SPATA7"/>
</dbReference>
<reference evidence="2" key="1">
    <citation type="submission" date="2025-08" db="UniProtKB">
        <authorList>
            <consortium name="Ensembl"/>
        </authorList>
    </citation>
    <scope>IDENTIFICATION</scope>
    <source>
        <strain evidence="2">Glennie</strain>
    </source>
</reference>
<dbReference type="GO" id="GO:0120200">
    <property type="term" value="C:rod photoreceptor outer segment"/>
    <property type="evidence" value="ECO:0000318"/>
    <property type="project" value="GO_Central"/>
</dbReference>
<dbReference type="OMA" id="DHMSTHY"/>